<keyword evidence="4 5" id="KW-0539">Nucleus</keyword>
<dbReference type="GO" id="GO:0000981">
    <property type="term" value="F:DNA-binding transcription factor activity, RNA polymerase II-specific"/>
    <property type="evidence" value="ECO:0007669"/>
    <property type="project" value="TreeGrafter"/>
</dbReference>
<evidence type="ECO:0000256" key="3">
    <source>
        <dbReference type="ARBA" id="ARBA00023155"/>
    </source>
</evidence>
<accession>A0A507DJ64</accession>
<evidence type="ECO:0000256" key="1">
    <source>
        <dbReference type="ARBA" id="ARBA00004123"/>
    </source>
</evidence>
<feature type="region of interest" description="Disordered" evidence="7">
    <location>
        <begin position="154"/>
        <end position="178"/>
    </location>
</feature>
<evidence type="ECO:0000259" key="8">
    <source>
        <dbReference type="PROSITE" id="PS50071"/>
    </source>
</evidence>
<dbReference type="PROSITE" id="PS50071">
    <property type="entry name" value="HOMEOBOX_2"/>
    <property type="match status" value="1"/>
</dbReference>
<name>A0A507DJ64_9FUNG</name>
<sequence length="294" mass="32477">MLFDEQTPVASPLPVLEQDCLSDYRDSLNNNYNHNHNYNNNNYNNNNNQHLTIASAPSSYHSSFSSGASLSLEALLIEHGLLQPTAAAAAAAAATTSPQLHYLETGPQYSTFMSPGTTYQSIKSPSPMEQYTVVSQYMTAPRFLASSPTSAIAAPVSAATTTTEKSTRKSSKSTPMEEPGMDIVHHAMKTPINPNLRIQRRSSSAVDENINTGSQTDAKPVRFHPTPCELQTLVGVFEVNPFPSRVLREKLAQHMGITMRQIQLWFQNRRAFKKAAGLTFTRPLKNTRRMSAKF</sequence>
<evidence type="ECO:0000256" key="2">
    <source>
        <dbReference type="ARBA" id="ARBA00023125"/>
    </source>
</evidence>
<feature type="DNA-binding region" description="Homeobox" evidence="5">
    <location>
        <begin position="218"/>
        <end position="277"/>
    </location>
</feature>
<evidence type="ECO:0000256" key="6">
    <source>
        <dbReference type="RuleBase" id="RU000682"/>
    </source>
</evidence>
<dbReference type="AlphaFoldDB" id="A0A507DJ64"/>
<dbReference type="SMART" id="SM00389">
    <property type="entry name" value="HOX"/>
    <property type="match status" value="1"/>
</dbReference>
<dbReference type="InterPro" id="IPR001356">
    <property type="entry name" value="HD"/>
</dbReference>
<gene>
    <name evidence="9" type="ORF">CcCBS67573_g10040</name>
</gene>
<dbReference type="InterPro" id="IPR050453">
    <property type="entry name" value="LIM_Homeobox_TF"/>
</dbReference>
<evidence type="ECO:0000256" key="5">
    <source>
        <dbReference type="PROSITE-ProRule" id="PRU00108"/>
    </source>
</evidence>
<evidence type="ECO:0000313" key="10">
    <source>
        <dbReference type="Proteomes" id="UP000320333"/>
    </source>
</evidence>
<dbReference type="Proteomes" id="UP000320333">
    <property type="component" value="Unassembled WGS sequence"/>
</dbReference>
<comment type="caution">
    <text evidence="9">The sequence shown here is derived from an EMBL/GenBank/DDBJ whole genome shotgun (WGS) entry which is preliminary data.</text>
</comment>
<dbReference type="EMBL" id="QEAP01001130">
    <property type="protein sequence ID" value="TPX51295.1"/>
    <property type="molecule type" value="Genomic_DNA"/>
</dbReference>
<comment type="subcellular location">
    <subcellularLocation>
        <location evidence="1 5 6">Nucleus</location>
    </subcellularLocation>
</comment>
<dbReference type="GO" id="GO:0005634">
    <property type="term" value="C:nucleus"/>
    <property type="evidence" value="ECO:0007669"/>
    <property type="project" value="UniProtKB-SubCell"/>
</dbReference>
<dbReference type="CDD" id="cd00086">
    <property type="entry name" value="homeodomain"/>
    <property type="match status" value="1"/>
</dbReference>
<dbReference type="OrthoDB" id="6159439at2759"/>
<dbReference type="Pfam" id="PF00046">
    <property type="entry name" value="Homeodomain"/>
    <property type="match status" value="1"/>
</dbReference>
<dbReference type="InterPro" id="IPR009057">
    <property type="entry name" value="Homeodomain-like_sf"/>
</dbReference>
<dbReference type="PANTHER" id="PTHR24208">
    <property type="entry name" value="LIM/HOMEOBOX PROTEIN LHX"/>
    <property type="match status" value="1"/>
</dbReference>
<reference evidence="9 10" key="1">
    <citation type="journal article" date="2019" name="Sci. Rep.">
        <title>Comparative genomics of chytrid fungi reveal insights into the obligate biotrophic and pathogenic lifestyle of Synchytrium endobioticum.</title>
        <authorList>
            <person name="van de Vossenberg B.T.L.H."/>
            <person name="Warris S."/>
            <person name="Nguyen H.D.T."/>
            <person name="van Gent-Pelzer M.P.E."/>
            <person name="Joly D.L."/>
            <person name="van de Geest H.C."/>
            <person name="Bonants P.J.M."/>
            <person name="Smith D.S."/>
            <person name="Levesque C.A."/>
            <person name="van der Lee T.A.J."/>
        </authorList>
    </citation>
    <scope>NUCLEOTIDE SEQUENCE [LARGE SCALE GENOMIC DNA]</scope>
    <source>
        <strain evidence="9 10">CBS 675.73</strain>
    </source>
</reference>
<evidence type="ECO:0000256" key="4">
    <source>
        <dbReference type="ARBA" id="ARBA00023242"/>
    </source>
</evidence>
<evidence type="ECO:0000256" key="7">
    <source>
        <dbReference type="SAM" id="MobiDB-lite"/>
    </source>
</evidence>
<evidence type="ECO:0000313" key="9">
    <source>
        <dbReference type="EMBL" id="TPX51295.1"/>
    </source>
</evidence>
<keyword evidence="3 5" id="KW-0371">Homeobox</keyword>
<keyword evidence="2 5" id="KW-0238">DNA-binding</keyword>
<dbReference type="Gene3D" id="1.10.10.60">
    <property type="entry name" value="Homeodomain-like"/>
    <property type="match status" value="1"/>
</dbReference>
<feature type="domain" description="Homeobox" evidence="8">
    <location>
        <begin position="216"/>
        <end position="276"/>
    </location>
</feature>
<proteinExistence type="predicted"/>
<dbReference type="PANTHER" id="PTHR24208:SF166">
    <property type="entry name" value="LIM HOMEOBOX TRANSCRIPTION FACTOR 1 ALPHA, ISOFORM B"/>
    <property type="match status" value="1"/>
</dbReference>
<dbReference type="STRING" id="246404.A0A507DJ64"/>
<keyword evidence="10" id="KW-1185">Reference proteome</keyword>
<organism evidence="9 10">
    <name type="scientific">Chytriomyces confervae</name>
    <dbReference type="NCBI Taxonomy" id="246404"/>
    <lineage>
        <taxon>Eukaryota</taxon>
        <taxon>Fungi</taxon>
        <taxon>Fungi incertae sedis</taxon>
        <taxon>Chytridiomycota</taxon>
        <taxon>Chytridiomycota incertae sedis</taxon>
        <taxon>Chytridiomycetes</taxon>
        <taxon>Chytridiales</taxon>
        <taxon>Chytriomycetaceae</taxon>
        <taxon>Chytriomyces</taxon>
    </lineage>
</organism>
<dbReference type="SUPFAM" id="SSF46689">
    <property type="entry name" value="Homeodomain-like"/>
    <property type="match status" value="1"/>
</dbReference>
<protein>
    <recommendedName>
        <fullName evidence="8">Homeobox domain-containing protein</fullName>
    </recommendedName>
</protein>
<dbReference type="GO" id="GO:0000977">
    <property type="term" value="F:RNA polymerase II transcription regulatory region sequence-specific DNA binding"/>
    <property type="evidence" value="ECO:0007669"/>
    <property type="project" value="TreeGrafter"/>
</dbReference>